<evidence type="ECO:0000313" key="1">
    <source>
        <dbReference type="EMBL" id="KAH9844891.1"/>
    </source>
</evidence>
<keyword evidence="2" id="KW-1185">Reference proteome</keyword>
<protein>
    <submittedName>
        <fullName evidence="1">Uncharacterized protein</fullName>
    </submittedName>
</protein>
<dbReference type="Proteomes" id="UP001138500">
    <property type="component" value="Unassembled WGS sequence"/>
</dbReference>
<reference evidence="1 2" key="1">
    <citation type="journal article" date="2018" name="IMA Fungus">
        <title>IMA Genome-F 10: Nine draft genome sequences of Claviceps purpurea s.lat., including C. arundinis, C. humidiphila, and C. cf. spartinae, pseudomolecules for the pitch canker pathogen Fusarium circinatum, draft genome of Davidsoniella eucalypti, Grosmannia galeiformis, Quambalaria eucalypti, and Teratosphaeria destructans.</title>
        <authorList>
            <person name="Wingfield B.D."/>
            <person name="Liu M."/>
            <person name="Nguyen H.D."/>
            <person name="Lane F.A."/>
            <person name="Morgan S.W."/>
            <person name="De Vos L."/>
            <person name="Wilken P.M."/>
            <person name="Duong T.A."/>
            <person name="Aylward J."/>
            <person name="Coetzee M.P."/>
            <person name="Dadej K."/>
            <person name="De Beer Z.W."/>
            <person name="Findlay W."/>
            <person name="Havenga M."/>
            <person name="Kolarik M."/>
            <person name="Menzies J.G."/>
            <person name="Naidoo K."/>
            <person name="Pochopski O."/>
            <person name="Shoukouhi P."/>
            <person name="Santana Q.C."/>
            <person name="Seifert K.A."/>
            <person name="Soal N."/>
            <person name="Steenkamp E.T."/>
            <person name="Tatham C.T."/>
            <person name="van der Nest M.A."/>
            <person name="Wingfield M.J."/>
        </authorList>
    </citation>
    <scope>NUCLEOTIDE SEQUENCE [LARGE SCALE GENOMIC DNA]</scope>
    <source>
        <strain evidence="1">CMW44962</strain>
    </source>
</reference>
<gene>
    <name evidence="1" type="ORF">Tdes44962_MAKER07071</name>
</gene>
<sequence length="309" mass="33429">MAPRALPILPQTTFMVVGTGQEGYEALRSPAKLCAISELTGRADEGVYEYAWKQHGVLAVEHHALLGIFVGIVGTYTPDVIAALLGPGNRPDVTPPQEPPQTPSRADRFLHHVPVAILAKSLNKTLGPAADWTIMSLASTLENVFSPRAVERRVTIVVVNTSLEYCFAVTDSSNYRGRGLSTFKDLHRGIALKDTEGYWVSVWSSEASDAGPASAIEITREARSEQDEPLRFVIAGASQLRNKNATRLTVNSGSAEELAREVDTSDVTHEVADSPDGKISCCVKVHDQQGPLSYILVELADRGRGRKVS</sequence>
<evidence type="ECO:0000313" key="2">
    <source>
        <dbReference type="Proteomes" id="UP001138500"/>
    </source>
</evidence>
<comment type="caution">
    <text evidence="1">The sequence shown here is derived from an EMBL/GenBank/DDBJ whole genome shotgun (WGS) entry which is preliminary data.</text>
</comment>
<reference evidence="1 2" key="2">
    <citation type="journal article" date="2021" name="Curr. Genet.">
        <title>Genetic response to nitrogen starvation in the aggressive Eucalyptus foliar pathogen Teratosphaeria destructans.</title>
        <authorList>
            <person name="Havenga M."/>
            <person name="Wingfield B.D."/>
            <person name="Wingfield M.J."/>
            <person name="Dreyer L.L."/>
            <person name="Roets F."/>
            <person name="Aylward J."/>
        </authorList>
    </citation>
    <scope>NUCLEOTIDE SEQUENCE [LARGE SCALE GENOMIC DNA]</scope>
    <source>
        <strain evidence="1">CMW44962</strain>
    </source>
</reference>
<proteinExistence type="predicted"/>
<accession>A0A9W7T082</accession>
<organism evidence="1 2">
    <name type="scientific">Teratosphaeria destructans</name>
    <dbReference type="NCBI Taxonomy" id="418781"/>
    <lineage>
        <taxon>Eukaryota</taxon>
        <taxon>Fungi</taxon>
        <taxon>Dikarya</taxon>
        <taxon>Ascomycota</taxon>
        <taxon>Pezizomycotina</taxon>
        <taxon>Dothideomycetes</taxon>
        <taxon>Dothideomycetidae</taxon>
        <taxon>Mycosphaerellales</taxon>
        <taxon>Teratosphaeriaceae</taxon>
        <taxon>Teratosphaeria</taxon>
    </lineage>
</organism>
<dbReference type="EMBL" id="RIBY02000213">
    <property type="protein sequence ID" value="KAH9844891.1"/>
    <property type="molecule type" value="Genomic_DNA"/>
</dbReference>
<name>A0A9W7T082_9PEZI</name>
<dbReference type="AlphaFoldDB" id="A0A9W7T082"/>